<gene>
    <name evidence="1" type="ORF">Patl1_04632</name>
</gene>
<dbReference type="EMBL" id="CM047899">
    <property type="protein sequence ID" value="KAJ0102161.1"/>
    <property type="molecule type" value="Genomic_DNA"/>
</dbReference>
<reference evidence="2" key="1">
    <citation type="journal article" date="2023" name="G3 (Bethesda)">
        <title>Genome assembly and association tests identify interacting loci associated with vigor, precocity, and sex in interspecific pistachio rootstocks.</title>
        <authorList>
            <person name="Palmer W."/>
            <person name="Jacygrad E."/>
            <person name="Sagayaradj S."/>
            <person name="Cavanaugh K."/>
            <person name="Han R."/>
            <person name="Bertier L."/>
            <person name="Beede B."/>
            <person name="Kafkas S."/>
            <person name="Golino D."/>
            <person name="Preece J."/>
            <person name="Michelmore R."/>
        </authorList>
    </citation>
    <scope>NUCLEOTIDE SEQUENCE [LARGE SCALE GENOMIC DNA]</scope>
</reference>
<dbReference type="Proteomes" id="UP001164250">
    <property type="component" value="Chromosome 3"/>
</dbReference>
<evidence type="ECO:0000313" key="1">
    <source>
        <dbReference type="EMBL" id="KAJ0102161.1"/>
    </source>
</evidence>
<name>A0ACC1BSZ1_9ROSI</name>
<keyword evidence="2" id="KW-1185">Reference proteome</keyword>
<accession>A0ACC1BSZ1</accession>
<protein>
    <submittedName>
        <fullName evidence="1">Uncharacterized protein</fullName>
    </submittedName>
</protein>
<comment type="caution">
    <text evidence="1">The sequence shown here is derived from an EMBL/GenBank/DDBJ whole genome shotgun (WGS) entry which is preliminary data.</text>
</comment>
<evidence type="ECO:0000313" key="2">
    <source>
        <dbReference type="Proteomes" id="UP001164250"/>
    </source>
</evidence>
<proteinExistence type="predicted"/>
<sequence>MAHSCRLCRTICRLLMWPRVLNFPSFCAAKTLNSSCIKHKPAPEKTQKQTVFRQFQLSANGQLHRQDVTQKRQKIFEQKPILGDGFNFVDFVMGKDHALCTEQIKMPTVAARGRRVVNDVDGDDKDGDDIWDFHPYHKGFKDDYDGDNPFYLEWRKET</sequence>
<organism evidence="1 2">
    <name type="scientific">Pistacia atlantica</name>
    <dbReference type="NCBI Taxonomy" id="434234"/>
    <lineage>
        <taxon>Eukaryota</taxon>
        <taxon>Viridiplantae</taxon>
        <taxon>Streptophyta</taxon>
        <taxon>Embryophyta</taxon>
        <taxon>Tracheophyta</taxon>
        <taxon>Spermatophyta</taxon>
        <taxon>Magnoliopsida</taxon>
        <taxon>eudicotyledons</taxon>
        <taxon>Gunneridae</taxon>
        <taxon>Pentapetalae</taxon>
        <taxon>rosids</taxon>
        <taxon>malvids</taxon>
        <taxon>Sapindales</taxon>
        <taxon>Anacardiaceae</taxon>
        <taxon>Pistacia</taxon>
    </lineage>
</organism>